<evidence type="ECO:0008006" key="4">
    <source>
        <dbReference type="Google" id="ProtNLM"/>
    </source>
</evidence>
<dbReference type="GeneID" id="19983871"/>
<feature type="transmembrane region" description="Helical" evidence="1">
    <location>
        <begin position="130"/>
        <end position="151"/>
    </location>
</feature>
<keyword evidence="1" id="KW-1133">Transmembrane helix</keyword>
<evidence type="ECO:0000313" key="3">
    <source>
        <dbReference type="Proteomes" id="UP000030678"/>
    </source>
</evidence>
<dbReference type="OrthoDB" id="5400774at2759"/>
<keyword evidence="1" id="KW-0812">Transmembrane</keyword>
<dbReference type="PANTHER" id="PTHR42069">
    <property type="entry name" value="HYPHAL ANASTAMOSIS-8 PROTEIN"/>
    <property type="match status" value="1"/>
</dbReference>
<feature type="transmembrane region" description="Helical" evidence="1">
    <location>
        <begin position="43"/>
        <end position="68"/>
    </location>
</feature>
<dbReference type="HOGENOM" id="CLU_081905_0_0_1"/>
<name>V9DA68_9EURO</name>
<protein>
    <recommendedName>
        <fullName evidence="4">MARVEL domain-containing protein</fullName>
    </recommendedName>
</protein>
<feature type="transmembrane region" description="Helical" evidence="1">
    <location>
        <begin position="96"/>
        <end position="118"/>
    </location>
</feature>
<dbReference type="AlphaFoldDB" id="V9DA68"/>
<reference evidence="2 3" key="1">
    <citation type="submission" date="2013-03" db="EMBL/GenBank/DDBJ databases">
        <title>The Genome Sequence of Cladophialophora carrionii CBS 160.54.</title>
        <authorList>
            <consortium name="The Broad Institute Genomics Platform"/>
            <person name="Cuomo C."/>
            <person name="de Hoog S."/>
            <person name="Gorbushina A."/>
            <person name="Walker B."/>
            <person name="Young S.K."/>
            <person name="Zeng Q."/>
            <person name="Gargeya S."/>
            <person name="Fitzgerald M."/>
            <person name="Haas B."/>
            <person name="Abouelleil A."/>
            <person name="Allen A.W."/>
            <person name="Alvarado L."/>
            <person name="Arachchi H.M."/>
            <person name="Berlin A.M."/>
            <person name="Chapman S.B."/>
            <person name="Gainer-Dewar J."/>
            <person name="Goldberg J."/>
            <person name="Griggs A."/>
            <person name="Gujja S."/>
            <person name="Hansen M."/>
            <person name="Howarth C."/>
            <person name="Imamovic A."/>
            <person name="Ireland A."/>
            <person name="Larimer J."/>
            <person name="McCowan C."/>
            <person name="Murphy C."/>
            <person name="Pearson M."/>
            <person name="Poon T.W."/>
            <person name="Priest M."/>
            <person name="Roberts A."/>
            <person name="Saif S."/>
            <person name="Shea T."/>
            <person name="Sisk P."/>
            <person name="Sykes S."/>
            <person name="Wortman J."/>
            <person name="Nusbaum C."/>
            <person name="Birren B."/>
        </authorList>
    </citation>
    <scope>NUCLEOTIDE SEQUENCE [LARGE SCALE GENOMIC DNA]</scope>
    <source>
        <strain evidence="2 3">CBS 160.54</strain>
    </source>
</reference>
<dbReference type="VEuPathDB" id="FungiDB:G647_05378"/>
<evidence type="ECO:0000313" key="2">
    <source>
        <dbReference type="EMBL" id="ETI23576.1"/>
    </source>
</evidence>
<keyword evidence="1" id="KW-0472">Membrane</keyword>
<proteinExistence type="predicted"/>
<dbReference type="PANTHER" id="PTHR42069:SF1">
    <property type="entry name" value="MARVEL DOMAIN-CONTAINING PROTEIN"/>
    <property type="match status" value="1"/>
</dbReference>
<evidence type="ECO:0000256" key="1">
    <source>
        <dbReference type="SAM" id="Phobius"/>
    </source>
</evidence>
<dbReference type="RefSeq" id="XP_008727931.1">
    <property type="nucleotide sequence ID" value="XM_008729709.1"/>
</dbReference>
<gene>
    <name evidence="2" type="ORF">G647_05378</name>
</gene>
<dbReference type="EMBL" id="KB822705">
    <property type="protein sequence ID" value="ETI23576.1"/>
    <property type="molecule type" value="Genomic_DNA"/>
</dbReference>
<accession>V9DA68</accession>
<dbReference type="Proteomes" id="UP000030678">
    <property type="component" value="Unassembled WGS sequence"/>
</dbReference>
<organism evidence="2 3">
    <name type="scientific">Cladophialophora carrionii CBS 160.54</name>
    <dbReference type="NCBI Taxonomy" id="1279043"/>
    <lineage>
        <taxon>Eukaryota</taxon>
        <taxon>Fungi</taxon>
        <taxon>Dikarya</taxon>
        <taxon>Ascomycota</taxon>
        <taxon>Pezizomycotina</taxon>
        <taxon>Eurotiomycetes</taxon>
        <taxon>Chaetothyriomycetidae</taxon>
        <taxon>Chaetothyriales</taxon>
        <taxon>Herpotrichiellaceae</taxon>
        <taxon>Cladophialophora</taxon>
    </lineage>
</organism>
<sequence>MESLRHHYTPHVDNTFAIDLPPSHQQVKQEERKARARPSLLRVIIRVITLGLSASNLAVLALSVVVWYSTRNTVLSQPGKLPQPGWPATMDMKPTWLMLAASGVAVLIQIIALCTLVCPIRRLRESNLHTWAVFITAVACTAMWIGVVAYFKMQELKGEPIWTLWSWSCSHEDWTNGKMAFSSMCTKLNYSFYAGVAVAVLEIASLVLFAVKLRNIKKQGHGYTRITVQQMR</sequence>
<feature type="transmembrane region" description="Helical" evidence="1">
    <location>
        <begin position="190"/>
        <end position="211"/>
    </location>
</feature>